<keyword evidence="7" id="KW-0472">Membrane</keyword>
<dbReference type="GO" id="GO:0045202">
    <property type="term" value="C:synapse"/>
    <property type="evidence" value="ECO:0007669"/>
    <property type="project" value="TreeGrafter"/>
</dbReference>
<evidence type="ECO:0000256" key="4">
    <source>
        <dbReference type="ARBA" id="ARBA00022622"/>
    </source>
</evidence>
<evidence type="ECO:0000256" key="10">
    <source>
        <dbReference type="ARBA" id="ARBA00023288"/>
    </source>
</evidence>
<evidence type="ECO:0000256" key="7">
    <source>
        <dbReference type="ARBA" id="ARBA00023136"/>
    </source>
</evidence>
<dbReference type="OrthoDB" id="10010764at2759"/>
<evidence type="ECO:0000313" key="14">
    <source>
        <dbReference type="Proteomes" id="UP000014760"/>
    </source>
</evidence>
<evidence type="ECO:0000256" key="9">
    <source>
        <dbReference type="ARBA" id="ARBA00023207"/>
    </source>
</evidence>
<comment type="similarity">
    <text evidence="2 11">Belongs to the glypican family.</text>
</comment>
<keyword evidence="10" id="KW-0449">Lipoprotein</keyword>
<dbReference type="PANTHER" id="PTHR10822:SF30">
    <property type="entry name" value="DALLY-LIKE, ISOFORM A"/>
    <property type="match status" value="1"/>
</dbReference>
<organism evidence="12">
    <name type="scientific">Capitella teleta</name>
    <name type="common">Polychaete worm</name>
    <dbReference type="NCBI Taxonomy" id="283909"/>
    <lineage>
        <taxon>Eukaryota</taxon>
        <taxon>Metazoa</taxon>
        <taxon>Spiralia</taxon>
        <taxon>Lophotrochozoa</taxon>
        <taxon>Annelida</taxon>
        <taxon>Polychaeta</taxon>
        <taxon>Sedentaria</taxon>
        <taxon>Scolecida</taxon>
        <taxon>Capitellidae</taxon>
        <taxon>Capitella</taxon>
    </lineage>
</organism>
<dbReference type="EMBL" id="KB292506">
    <property type="protein sequence ID" value="ELU17458.1"/>
    <property type="molecule type" value="Genomic_DNA"/>
</dbReference>
<feature type="non-terminal residue" evidence="12">
    <location>
        <position position="1"/>
    </location>
</feature>
<name>R7VF19_CAPTE</name>
<dbReference type="PANTHER" id="PTHR10822">
    <property type="entry name" value="GLYPICAN"/>
    <property type="match status" value="1"/>
</dbReference>
<evidence type="ECO:0000256" key="5">
    <source>
        <dbReference type="ARBA" id="ARBA00022729"/>
    </source>
</evidence>
<proteinExistence type="inferred from homology"/>
<keyword evidence="14" id="KW-1185">Reference proteome</keyword>
<keyword evidence="9" id="KW-0357">Heparan sulfate</keyword>
<sequence length="456" mass="52320">CSSVKLAYGAKGWNKHDVPNRMIPGDSLKVCVQGLACCTPQMEAKLQLQSRNEFDKIMADKFDILRTTFISRTAKFDVFFSELLDNSKRDLHDMFVRTYGLLYQQNAHVFTNLFDDLRRYYKGSDLNLLDALDDFFSSLMQRMFQLMNQQYTFDEDYIQCVVEHMDELKPFGDVPQKLSIQVKRAFVAARTFMQGLAIGRDVVLAMSKIQPTDSCHGAMMKMQFCPYCRGLPHVAPCNNYCMNVMKGCLSYHAELNHQWNLYIEELMRVADRLEGPFNIEAVVDPIDVKISDAIMNFQENAQTVTDKVFTGCGRPNLGRKKRDASPEQSENWQYDRKNQYVRPTTAAGTSLDRLVRDIREKVQITKDFWKSIPHVICNDIAAPLEETHHCWNGMGKSRYLPEVIADGIAAQAANPEVDVDIRRPNSVLNQQILQLKLITNKLKNAYNGMDVDWIDS</sequence>
<evidence type="ECO:0000313" key="13">
    <source>
        <dbReference type="EnsemblMetazoa" id="CapteP32704"/>
    </source>
</evidence>
<dbReference type="OMA" id="XDESSGS"/>
<keyword evidence="6" id="KW-0654">Proteoglycan</keyword>
<dbReference type="EnsemblMetazoa" id="CapteT32704">
    <property type="protein sequence ID" value="CapteP32704"/>
    <property type="gene ID" value="CapteG32704"/>
</dbReference>
<dbReference type="AlphaFoldDB" id="R7VF19"/>
<evidence type="ECO:0000256" key="6">
    <source>
        <dbReference type="ARBA" id="ARBA00022974"/>
    </source>
</evidence>
<dbReference type="Proteomes" id="UP000014760">
    <property type="component" value="Unassembled WGS sequence"/>
</dbReference>
<evidence type="ECO:0000256" key="8">
    <source>
        <dbReference type="ARBA" id="ARBA00023180"/>
    </source>
</evidence>
<evidence type="ECO:0000256" key="11">
    <source>
        <dbReference type="RuleBase" id="RU003518"/>
    </source>
</evidence>
<reference evidence="14" key="1">
    <citation type="submission" date="2012-12" db="EMBL/GenBank/DDBJ databases">
        <authorList>
            <person name="Hellsten U."/>
            <person name="Grimwood J."/>
            <person name="Chapman J.A."/>
            <person name="Shapiro H."/>
            <person name="Aerts A."/>
            <person name="Otillar R.P."/>
            <person name="Terry A.Y."/>
            <person name="Boore J.L."/>
            <person name="Simakov O."/>
            <person name="Marletaz F."/>
            <person name="Cho S.-J."/>
            <person name="Edsinger-Gonzales E."/>
            <person name="Havlak P."/>
            <person name="Kuo D.-H."/>
            <person name="Larsson T."/>
            <person name="Lv J."/>
            <person name="Arendt D."/>
            <person name="Savage R."/>
            <person name="Osoegawa K."/>
            <person name="de Jong P."/>
            <person name="Lindberg D.R."/>
            <person name="Seaver E.C."/>
            <person name="Weisblat D.A."/>
            <person name="Putnam N.H."/>
            <person name="Grigoriev I.V."/>
            <person name="Rokhsar D.S."/>
        </authorList>
    </citation>
    <scope>NUCLEOTIDE SEQUENCE</scope>
    <source>
        <strain evidence="14">I ESC-2004</strain>
    </source>
</reference>
<dbReference type="STRING" id="283909.R7VF19"/>
<evidence type="ECO:0008006" key="15">
    <source>
        <dbReference type="Google" id="ProtNLM"/>
    </source>
</evidence>
<reference evidence="13" key="3">
    <citation type="submission" date="2015-06" db="UniProtKB">
        <authorList>
            <consortium name="EnsemblMetazoa"/>
        </authorList>
    </citation>
    <scope>IDENTIFICATION</scope>
</reference>
<dbReference type="FunCoup" id="R7VF19">
    <property type="interactions" value="404"/>
</dbReference>
<evidence type="ECO:0000256" key="3">
    <source>
        <dbReference type="ARBA" id="ARBA00022475"/>
    </source>
</evidence>
<gene>
    <name evidence="12" type="ORF">CAPTEDRAFT_32704</name>
</gene>
<dbReference type="GO" id="GO:0009986">
    <property type="term" value="C:cell surface"/>
    <property type="evidence" value="ECO:0007669"/>
    <property type="project" value="TreeGrafter"/>
</dbReference>
<dbReference type="GO" id="GO:0016477">
    <property type="term" value="P:cell migration"/>
    <property type="evidence" value="ECO:0007669"/>
    <property type="project" value="TreeGrafter"/>
</dbReference>
<evidence type="ECO:0000256" key="2">
    <source>
        <dbReference type="ARBA" id="ARBA00010260"/>
    </source>
</evidence>
<keyword evidence="4" id="KW-0336">GPI-anchor</keyword>
<evidence type="ECO:0000313" key="12">
    <source>
        <dbReference type="EMBL" id="ELU17458.1"/>
    </source>
</evidence>
<comment type="subcellular location">
    <subcellularLocation>
        <location evidence="1">Cell membrane</location>
        <topology evidence="1">Lipid-anchor</topology>
        <topology evidence="1">GPI-anchor</topology>
    </subcellularLocation>
</comment>
<accession>R7VF19</accession>
<dbReference type="GO" id="GO:0098552">
    <property type="term" value="C:side of membrane"/>
    <property type="evidence" value="ECO:0007669"/>
    <property type="project" value="UniProtKB-KW"/>
</dbReference>
<dbReference type="GO" id="GO:0009966">
    <property type="term" value="P:regulation of signal transduction"/>
    <property type="evidence" value="ECO:0007669"/>
    <property type="project" value="InterPro"/>
</dbReference>
<dbReference type="InterPro" id="IPR019803">
    <property type="entry name" value="Glypican_CS"/>
</dbReference>
<dbReference type="Pfam" id="PF01153">
    <property type="entry name" value="Glypican"/>
    <property type="match status" value="1"/>
</dbReference>
<evidence type="ECO:0000256" key="1">
    <source>
        <dbReference type="ARBA" id="ARBA00004609"/>
    </source>
</evidence>
<dbReference type="PROSITE" id="PS01207">
    <property type="entry name" value="GLYPICAN"/>
    <property type="match status" value="1"/>
</dbReference>
<dbReference type="InterPro" id="IPR001863">
    <property type="entry name" value="Glypican"/>
</dbReference>
<feature type="non-terminal residue" evidence="12">
    <location>
        <position position="456"/>
    </location>
</feature>
<keyword evidence="8" id="KW-0325">Glycoprotein</keyword>
<dbReference type="GO" id="GO:0005886">
    <property type="term" value="C:plasma membrane"/>
    <property type="evidence" value="ECO:0007669"/>
    <property type="project" value="UniProtKB-SubCell"/>
</dbReference>
<protein>
    <recommendedName>
        <fullName evidence="15">Glypican-6</fullName>
    </recommendedName>
</protein>
<dbReference type="HOGENOM" id="CLU_024658_2_0_1"/>
<dbReference type="EMBL" id="AMQN01000549">
    <property type="status" value="NOT_ANNOTATED_CDS"/>
    <property type="molecule type" value="Genomic_DNA"/>
</dbReference>
<dbReference type="GO" id="GO:0005576">
    <property type="term" value="C:extracellular region"/>
    <property type="evidence" value="ECO:0007669"/>
    <property type="project" value="TreeGrafter"/>
</dbReference>
<keyword evidence="3" id="KW-1003">Cell membrane</keyword>
<reference evidence="12 14" key="2">
    <citation type="journal article" date="2013" name="Nature">
        <title>Insights into bilaterian evolution from three spiralian genomes.</title>
        <authorList>
            <person name="Simakov O."/>
            <person name="Marletaz F."/>
            <person name="Cho S.J."/>
            <person name="Edsinger-Gonzales E."/>
            <person name="Havlak P."/>
            <person name="Hellsten U."/>
            <person name="Kuo D.H."/>
            <person name="Larsson T."/>
            <person name="Lv J."/>
            <person name="Arendt D."/>
            <person name="Savage R."/>
            <person name="Osoegawa K."/>
            <person name="de Jong P."/>
            <person name="Grimwood J."/>
            <person name="Chapman J.A."/>
            <person name="Shapiro H."/>
            <person name="Aerts A."/>
            <person name="Otillar R.P."/>
            <person name="Terry A.Y."/>
            <person name="Boore J.L."/>
            <person name="Grigoriev I.V."/>
            <person name="Lindberg D.R."/>
            <person name="Seaver E.C."/>
            <person name="Weisblat D.A."/>
            <person name="Putnam N.H."/>
            <person name="Rokhsar D.S."/>
        </authorList>
    </citation>
    <scope>NUCLEOTIDE SEQUENCE</scope>
    <source>
        <strain evidence="12 14">I ESC-2004</strain>
    </source>
</reference>
<keyword evidence="5" id="KW-0732">Signal</keyword>
<dbReference type="GO" id="GO:1905475">
    <property type="term" value="P:regulation of protein localization to membrane"/>
    <property type="evidence" value="ECO:0007669"/>
    <property type="project" value="TreeGrafter"/>
</dbReference>